<proteinExistence type="predicted"/>
<accession>A0A388MD13</accession>
<feature type="region of interest" description="Disordered" evidence="1">
    <location>
        <begin position="98"/>
        <end position="181"/>
    </location>
</feature>
<gene>
    <name evidence="2" type="ORF">CBR_g55535</name>
</gene>
<evidence type="ECO:0000313" key="2">
    <source>
        <dbReference type="EMBL" id="GBG92454.1"/>
    </source>
</evidence>
<comment type="caution">
    <text evidence="2">The sequence shown here is derived from an EMBL/GenBank/DDBJ whole genome shotgun (WGS) entry which is preliminary data.</text>
</comment>
<feature type="region of interest" description="Disordered" evidence="1">
    <location>
        <begin position="1"/>
        <end position="52"/>
    </location>
</feature>
<protein>
    <submittedName>
        <fullName evidence="2">Uncharacterized protein</fullName>
    </submittedName>
</protein>
<keyword evidence="3" id="KW-1185">Reference proteome</keyword>
<evidence type="ECO:0000256" key="1">
    <source>
        <dbReference type="SAM" id="MobiDB-lite"/>
    </source>
</evidence>
<reference evidence="2 3" key="1">
    <citation type="journal article" date="2018" name="Cell">
        <title>The Chara Genome: Secondary Complexity and Implications for Plant Terrestrialization.</title>
        <authorList>
            <person name="Nishiyama T."/>
            <person name="Sakayama H."/>
            <person name="Vries J.D."/>
            <person name="Buschmann H."/>
            <person name="Saint-Marcoux D."/>
            <person name="Ullrich K.K."/>
            <person name="Haas F.B."/>
            <person name="Vanderstraeten L."/>
            <person name="Becker D."/>
            <person name="Lang D."/>
            <person name="Vosolsobe S."/>
            <person name="Rombauts S."/>
            <person name="Wilhelmsson P.K.I."/>
            <person name="Janitza P."/>
            <person name="Kern R."/>
            <person name="Heyl A."/>
            <person name="Rumpler F."/>
            <person name="Villalobos L.I.A.C."/>
            <person name="Clay J.M."/>
            <person name="Skokan R."/>
            <person name="Toyoda A."/>
            <person name="Suzuki Y."/>
            <person name="Kagoshima H."/>
            <person name="Schijlen E."/>
            <person name="Tajeshwar N."/>
            <person name="Catarino B."/>
            <person name="Hetherington A.J."/>
            <person name="Saltykova A."/>
            <person name="Bonnot C."/>
            <person name="Breuninger H."/>
            <person name="Symeonidi A."/>
            <person name="Radhakrishnan G.V."/>
            <person name="Van Nieuwerburgh F."/>
            <person name="Deforce D."/>
            <person name="Chang C."/>
            <person name="Karol K.G."/>
            <person name="Hedrich R."/>
            <person name="Ulvskov P."/>
            <person name="Glockner G."/>
            <person name="Delwiche C.F."/>
            <person name="Petrasek J."/>
            <person name="Van de Peer Y."/>
            <person name="Friml J."/>
            <person name="Beilby M."/>
            <person name="Dolan L."/>
            <person name="Kohara Y."/>
            <person name="Sugano S."/>
            <person name="Fujiyama A."/>
            <person name="Delaux P.-M."/>
            <person name="Quint M."/>
            <person name="TheiBen G."/>
            <person name="Hagemann M."/>
            <person name="Harholt J."/>
            <person name="Dunand C."/>
            <person name="Zachgo S."/>
            <person name="Langdale J."/>
            <person name="Maumus F."/>
            <person name="Straeten D.V.D."/>
            <person name="Gould S.B."/>
            <person name="Rensing S.A."/>
        </authorList>
    </citation>
    <scope>NUCLEOTIDE SEQUENCE [LARGE SCALE GENOMIC DNA]</scope>
    <source>
        <strain evidence="2 3">S276</strain>
    </source>
</reference>
<feature type="compositionally biased region" description="Gly residues" evidence="1">
    <location>
        <begin position="120"/>
        <end position="147"/>
    </location>
</feature>
<organism evidence="2 3">
    <name type="scientific">Chara braunii</name>
    <name type="common">Braun's stonewort</name>
    <dbReference type="NCBI Taxonomy" id="69332"/>
    <lineage>
        <taxon>Eukaryota</taxon>
        <taxon>Viridiplantae</taxon>
        <taxon>Streptophyta</taxon>
        <taxon>Charophyceae</taxon>
        <taxon>Charales</taxon>
        <taxon>Characeae</taxon>
        <taxon>Chara</taxon>
    </lineage>
</organism>
<dbReference type="Proteomes" id="UP000265515">
    <property type="component" value="Unassembled WGS sequence"/>
</dbReference>
<dbReference type="EMBL" id="BFEA01001061">
    <property type="protein sequence ID" value="GBG92454.1"/>
    <property type="molecule type" value="Genomic_DNA"/>
</dbReference>
<dbReference type="AlphaFoldDB" id="A0A388MD13"/>
<sequence>MHDDPDDEETRAHTARRAADQVDREMLGGEEEFWGPFGEVASTGSTEARATTHSDEAGVVHAATSCSESCTTIARLTTSAGHGNGRQGGVGVLFASARTSPQRRGSPPAEVTITFPRDIAGGGGTVGSSSGGGDGTSGGGGCDGSSRGGRDSISSAGGDGSIIGGRGGTGGRRSGSSGGAGGTVGSCCGGGVAGPVEDEIAAQAEVQRGGDDEPHEHLMQQFLTKELDPVIAALDIMERERTRLLASSNPCAQAFTRVLEEARLRETGGNGVQGGVVAGEDVAEGVAAEADDEAMPGGLEAADVAVEGRPQAEDEVVQARQRRDEGTIDARRVVQETATGPVVPFSGLHLAQGRQSQAVQMAVHGVPPLVVTDLGSEPLAVPPRLPSHFAPQDVRLPLDAEELARQAVRDVTRLDRWIFDRRPEHPAWQAIPSIPWGPASHVWCGSTSTGGHTDVAPPPFQGLA</sequence>
<feature type="compositionally biased region" description="Gly residues" evidence="1">
    <location>
        <begin position="157"/>
        <end position="181"/>
    </location>
</feature>
<dbReference type="Gramene" id="GBG92454">
    <property type="protein sequence ID" value="GBG92454"/>
    <property type="gene ID" value="CBR_g55535"/>
</dbReference>
<name>A0A388MD13_CHABU</name>
<feature type="compositionally biased region" description="Basic and acidic residues" evidence="1">
    <location>
        <begin position="17"/>
        <end position="27"/>
    </location>
</feature>
<evidence type="ECO:0000313" key="3">
    <source>
        <dbReference type="Proteomes" id="UP000265515"/>
    </source>
</evidence>